<comment type="caution">
    <text evidence="6">The sequence shown here is derived from an EMBL/GenBank/DDBJ whole genome shotgun (WGS) entry which is preliminary data.</text>
</comment>
<dbReference type="Gene3D" id="3.40.190.10">
    <property type="entry name" value="Periplasmic binding protein-like II"/>
    <property type="match status" value="2"/>
</dbReference>
<organism evidence="6 7">
    <name type="scientific">Methanothermococcus okinawensis</name>
    <dbReference type="NCBI Taxonomy" id="155863"/>
    <lineage>
        <taxon>Archaea</taxon>
        <taxon>Methanobacteriati</taxon>
        <taxon>Methanobacteriota</taxon>
        <taxon>Methanomada group</taxon>
        <taxon>Methanococci</taxon>
        <taxon>Methanococcales</taxon>
        <taxon>Methanococcaceae</taxon>
        <taxon>Methanothermococcus</taxon>
    </lineage>
</organism>
<dbReference type="AlphaFoldDB" id="A0A833EC67"/>
<evidence type="ECO:0000259" key="5">
    <source>
        <dbReference type="Pfam" id="PF12849"/>
    </source>
</evidence>
<dbReference type="PANTHER" id="PTHR42996:SF1">
    <property type="entry name" value="PHOSPHATE-BINDING PROTEIN PSTS"/>
    <property type="match status" value="1"/>
</dbReference>
<accession>A0A833EC67</accession>
<evidence type="ECO:0000256" key="2">
    <source>
        <dbReference type="ARBA" id="ARBA00022448"/>
    </source>
</evidence>
<dbReference type="InterPro" id="IPR005673">
    <property type="entry name" value="ABC_phos-bd_PstS"/>
</dbReference>
<dbReference type="SUPFAM" id="SSF53850">
    <property type="entry name" value="Periplasmic binding protein-like II"/>
    <property type="match status" value="1"/>
</dbReference>
<protein>
    <recommendedName>
        <fullName evidence="4">Phosphate-binding protein</fullName>
    </recommendedName>
</protein>
<dbReference type="PANTHER" id="PTHR42996">
    <property type="entry name" value="PHOSPHATE-BINDING PROTEIN PSTS"/>
    <property type="match status" value="1"/>
</dbReference>
<feature type="domain" description="PBP" evidence="5">
    <location>
        <begin position="44"/>
        <end position="355"/>
    </location>
</feature>
<dbReference type="CDD" id="cd13565">
    <property type="entry name" value="PBP2_PstS"/>
    <property type="match status" value="1"/>
</dbReference>
<dbReference type="GO" id="GO:0042301">
    <property type="term" value="F:phosphate ion binding"/>
    <property type="evidence" value="ECO:0007669"/>
    <property type="project" value="InterPro"/>
</dbReference>
<dbReference type="EMBL" id="DQVW01000094">
    <property type="protein sequence ID" value="HIQ32808.1"/>
    <property type="molecule type" value="Genomic_DNA"/>
</dbReference>
<gene>
    <name evidence="6" type="primary">pstS</name>
    <name evidence="6" type="ORF">EYH55_04955</name>
</gene>
<dbReference type="Pfam" id="PF12849">
    <property type="entry name" value="PBP_like_2"/>
    <property type="match status" value="1"/>
</dbReference>
<name>A0A833EC67_9EURY</name>
<evidence type="ECO:0000313" key="7">
    <source>
        <dbReference type="Proteomes" id="UP000623215"/>
    </source>
</evidence>
<dbReference type="GO" id="GO:0035435">
    <property type="term" value="P:phosphate ion transmembrane transport"/>
    <property type="evidence" value="ECO:0007669"/>
    <property type="project" value="InterPro"/>
</dbReference>
<dbReference type="InterPro" id="IPR050962">
    <property type="entry name" value="Phosphate-bind_PstS"/>
</dbReference>
<dbReference type="InterPro" id="IPR024370">
    <property type="entry name" value="PBP_domain"/>
</dbReference>
<reference evidence="6" key="1">
    <citation type="journal article" date="2020" name="ISME J.">
        <title>Gammaproteobacteria mediating utilization of methyl-, sulfur- and petroleum organic compounds in deep ocean hydrothermal plumes.</title>
        <authorList>
            <person name="Zhou Z."/>
            <person name="Liu Y."/>
            <person name="Pan J."/>
            <person name="Cron B.R."/>
            <person name="Toner B.M."/>
            <person name="Anantharaman K."/>
            <person name="Breier J.A."/>
            <person name="Dick G.J."/>
            <person name="Li M."/>
        </authorList>
    </citation>
    <scope>NUCLEOTIDE SEQUENCE</scope>
    <source>
        <strain evidence="6">SZUA-1534</strain>
    </source>
</reference>
<comment type="similarity">
    <text evidence="1 4">Belongs to the PstS family.</text>
</comment>
<evidence type="ECO:0000256" key="4">
    <source>
        <dbReference type="PIRNR" id="PIRNR002756"/>
    </source>
</evidence>
<keyword evidence="3 4" id="KW-0592">Phosphate transport</keyword>
<dbReference type="Proteomes" id="UP000623215">
    <property type="component" value="Unassembled WGS sequence"/>
</dbReference>
<evidence type="ECO:0000256" key="3">
    <source>
        <dbReference type="ARBA" id="ARBA00022592"/>
    </source>
</evidence>
<evidence type="ECO:0000256" key="1">
    <source>
        <dbReference type="ARBA" id="ARBA00008725"/>
    </source>
</evidence>
<keyword evidence="2 4" id="KW-0813">Transport</keyword>
<dbReference type="GO" id="GO:0043190">
    <property type="term" value="C:ATP-binding cassette (ABC) transporter complex"/>
    <property type="evidence" value="ECO:0007669"/>
    <property type="project" value="InterPro"/>
</dbReference>
<dbReference type="PIRSF" id="PIRSF002756">
    <property type="entry name" value="PstS"/>
    <property type="match status" value="1"/>
</dbReference>
<dbReference type="PROSITE" id="PS51257">
    <property type="entry name" value="PROKAR_LIPOPROTEIN"/>
    <property type="match status" value="1"/>
</dbReference>
<dbReference type="NCBIfam" id="TIGR00975">
    <property type="entry name" value="3a0107s03"/>
    <property type="match status" value="1"/>
</dbReference>
<evidence type="ECO:0000313" key="6">
    <source>
        <dbReference type="EMBL" id="HIQ32808.1"/>
    </source>
</evidence>
<proteinExistence type="inferred from homology"/>
<sequence>MKKIAALLLGILLLIPVVSLSGCMGAQEEAQPQETAAKPITQPTTPKKTVVIRTSGATFPKYQIQKWIADYQKVNPNVKIEYEGGGSGKGQKDFLMGLTHIGRTDPPVKEDMWKKFLETGDQPLQFPEIVGAVVITYNVPEIGKHNLKLSRDVLADIFLGKIEYWDDERIKKLNPEVADKLPHEKIIVVHRSDSSGTTAIFTTFLSMISKEWAEKVGSGKLVDWPVDKMGRGVGGKGNPGVISILKKTPYSIAYTELSYTIKNDLPTAAIENREGKFVEPTTETIQAAVAGVKTNIPDPTEGYKEDTKQLLDAPGEKAYPIVAFTHFLVWENKDYKHYTPEEAKAIKDFLRWVLTEGQKPEHLAEGYVGLPEEVAQIGLKAVDRIKD</sequence>